<evidence type="ECO:0000313" key="12">
    <source>
        <dbReference type="Proteomes" id="UP000596387"/>
    </source>
</evidence>
<evidence type="ECO:0000256" key="9">
    <source>
        <dbReference type="RuleBase" id="RU363032"/>
    </source>
</evidence>
<dbReference type="Proteomes" id="UP000596387">
    <property type="component" value="Plasmid p-SCP1"/>
</dbReference>
<feature type="transmembrane region" description="Helical" evidence="9">
    <location>
        <begin position="12"/>
        <end position="39"/>
    </location>
</feature>
<keyword evidence="11" id="KW-0614">Plasmid</keyword>
<dbReference type="EMBL" id="CP047167">
    <property type="protein sequence ID" value="QRF68659.1"/>
    <property type="molecule type" value="Genomic_DNA"/>
</dbReference>
<evidence type="ECO:0000256" key="7">
    <source>
        <dbReference type="ARBA" id="ARBA00022989"/>
    </source>
</evidence>
<name>A0ABX7FDS9_9RHOB</name>
<evidence type="ECO:0000256" key="5">
    <source>
        <dbReference type="ARBA" id="ARBA00022692"/>
    </source>
</evidence>
<dbReference type="PANTHER" id="PTHR30614">
    <property type="entry name" value="MEMBRANE COMPONENT OF AMINO ACID ABC TRANSPORTER"/>
    <property type="match status" value="1"/>
</dbReference>
<keyword evidence="8 9" id="KW-0472">Membrane</keyword>
<protein>
    <submittedName>
        <fullName evidence="11">ABC transporter permease subunit</fullName>
    </submittedName>
</protein>
<evidence type="ECO:0000256" key="2">
    <source>
        <dbReference type="ARBA" id="ARBA00010072"/>
    </source>
</evidence>
<geneLocation type="plasmid" evidence="11 12">
    <name>p-SCP1</name>
</geneLocation>
<reference evidence="11 12" key="1">
    <citation type="submission" date="2019-12" db="EMBL/GenBank/DDBJ databases">
        <title>Complete Genome Sequence of a Quorum-Sensing Bacterium,Rhodobacteraceae bacterium C31, Isolated from a marine microalgae symbiotic bacteria.</title>
        <authorList>
            <person name="Zhang Y."/>
        </authorList>
    </citation>
    <scope>NUCLEOTIDE SEQUENCE [LARGE SCALE GENOMIC DNA]</scope>
    <source>
        <strain evidence="11 12">C31</strain>
        <plasmid evidence="11 12">p-SCP1</plasmid>
    </source>
</reference>
<proteinExistence type="inferred from homology"/>
<keyword evidence="4" id="KW-1003">Cell membrane</keyword>
<comment type="subcellular location">
    <subcellularLocation>
        <location evidence="1">Cell inner membrane</location>
        <topology evidence="1">Multi-pass membrane protein</topology>
    </subcellularLocation>
    <subcellularLocation>
        <location evidence="9">Cell membrane</location>
        <topology evidence="9">Multi-pass membrane protein</topology>
    </subcellularLocation>
</comment>
<dbReference type="Gene3D" id="1.10.3720.10">
    <property type="entry name" value="MetI-like"/>
    <property type="match status" value="1"/>
</dbReference>
<organism evidence="11 12">
    <name type="scientific">Ponticoccus alexandrii</name>
    <dbReference type="NCBI Taxonomy" id="1943633"/>
    <lineage>
        <taxon>Bacteria</taxon>
        <taxon>Pseudomonadati</taxon>
        <taxon>Pseudomonadota</taxon>
        <taxon>Alphaproteobacteria</taxon>
        <taxon>Rhodobacterales</taxon>
        <taxon>Roseobacteraceae</taxon>
        <taxon>Ponticoccus</taxon>
    </lineage>
</organism>
<evidence type="ECO:0000256" key="3">
    <source>
        <dbReference type="ARBA" id="ARBA00022448"/>
    </source>
</evidence>
<evidence type="ECO:0000313" key="11">
    <source>
        <dbReference type="EMBL" id="QRF68659.1"/>
    </source>
</evidence>
<evidence type="ECO:0000256" key="8">
    <source>
        <dbReference type="ARBA" id="ARBA00023136"/>
    </source>
</evidence>
<keyword evidence="3 9" id="KW-0813">Transport</keyword>
<evidence type="ECO:0000259" key="10">
    <source>
        <dbReference type="PROSITE" id="PS50928"/>
    </source>
</evidence>
<accession>A0ABX7FDS9</accession>
<feature type="transmembrane region" description="Helical" evidence="9">
    <location>
        <begin position="78"/>
        <end position="97"/>
    </location>
</feature>
<keyword evidence="6" id="KW-0029">Amino-acid transport</keyword>
<feature type="domain" description="ABC transmembrane type-1" evidence="10">
    <location>
        <begin position="17"/>
        <end position="205"/>
    </location>
</feature>
<dbReference type="InterPro" id="IPR035906">
    <property type="entry name" value="MetI-like_sf"/>
</dbReference>
<dbReference type="SUPFAM" id="SSF161098">
    <property type="entry name" value="MetI-like"/>
    <property type="match status" value="1"/>
</dbReference>
<dbReference type="Pfam" id="PF00528">
    <property type="entry name" value="BPD_transp_1"/>
    <property type="match status" value="1"/>
</dbReference>
<dbReference type="PANTHER" id="PTHR30614:SF0">
    <property type="entry name" value="L-CYSTINE TRANSPORT SYSTEM PERMEASE PROTEIN TCYL"/>
    <property type="match status" value="1"/>
</dbReference>
<sequence>MEFDLFIQYGPALLKGFGVTLLCWIVGSFGGALLGFVIACLMRWSAAPVRWILSAYVELIRGTPFMIQLFLLYYGGPYLGLVLSPVQAGIVSFVVYGSPYFAEIFRSGFQAIPKGQIEAARAIGIREFTILRRIMLPQMLVLITAPLTNFVIILSKETAILSVVTVPELLFETQTMAAETFTYVEPFLVLSLFYWLLVVVTAELGRRIEIRSTRHLKRTASST</sequence>
<dbReference type="InterPro" id="IPR000515">
    <property type="entry name" value="MetI-like"/>
</dbReference>
<keyword evidence="7 9" id="KW-1133">Transmembrane helix</keyword>
<keyword evidence="12" id="KW-1185">Reference proteome</keyword>
<dbReference type="InterPro" id="IPR043429">
    <property type="entry name" value="ArtM/GltK/GlnP/TcyL/YhdX-like"/>
</dbReference>
<evidence type="ECO:0000256" key="1">
    <source>
        <dbReference type="ARBA" id="ARBA00004429"/>
    </source>
</evidence>
<comment type="similarity">
    <text evidence="2">Belongs to the binding-protein-dependent transport system permease family. HisMQ subfamily.</text>
</comment>
<dbReference type="CDD" id="cd06261">
    <property type="entry name" value="TM_PBP2"/>
    <property type="match status" value="1"/>
</dbReference>
<evidence type="ECO:0000256" key="6">
    <source>
        <dbReference type="ARBA" id="ARBA00022970"/>
    </source>
</evidence>
<dbReference type="RefSeq" id="WP_023851599.1">
    <property type="nucleotide sequence ID" value="NZ_CP047167.1"/>
</dbReference>
<feature type="transmembrane region" description="Helical" evidence="9">
    <location>
        <begin position="186"/>
        <end position="205"/>
    </location>
</feature>
<evidence type="ECO:0000256" key="4">
    <source>
        <dbReference type="ARBA" id="ARBA00022475"/>
    </source>
</evidence>
<dbReference type="NCBIfam" id="TIGR01726">
    <property type="entry name" value="HEQRo_perm_3TM"/>
    <property type="match status" value="1"/>
</dbReference>
<dbReference type="PROSITE" id="PS50928">
    <property type="entry name" value="ABC_TM1"/>
    <property type="match status" value="1"/>
</dbReference>
<gene>
    <name evidence="11" type="ORF">GQA70_19970</name>
</gene>
<dbReference type="InterPro" id="IPR010065">
    <property type="entry name" value="AA_ABC_transptr_permease_3TM"/>
</dbReference>
<keyword evidence="5 9" id="KW-0812">Transmembrane</keyword>